<gene>
    <name evidence="2" type="ORF">BJY22_003507</name>
</gene>
<keyword evidence="1" id="KW-0472">Membrane</keyword>
<dbReference type="AlphaFoldDB" id="A0A7X5VAS4"/>
<keyword evidence="1" id="KW-0812">Transmembrane</keyword>
<feature type="transmembrane region" description="Helical" evidence="1">
    <location>
        <begin position="102"/>
        <end position="120"/>
    </location>
</feature>
<sequence>MKRWLPISSVWLLAVSVPVAGVVDELATGGGFPTSAGWLVFVLAFVSVGALIVSQRPRHPIGWILLLAGVSSVLVGFIGSVAERLDRLGMDELVLAAGWFSTWGWLPVWLPPTFGLLLFPTGRLPSRRWRPVAWLAVGGFLALLVRAAFAPGPMEDAGLDNPFGIDVGIDVWTPLTAVGTAAMLAAVAGSVVSLVIRFRAARAVERQQLKWLMYAGMLLAAGLCTLAGLETAVEDTGPFSELIPSTALATVPVATGIAILRHRLFDIDLVVNRTLVYGGVTVSLGTAYVGIVLLLQVVLRPMTEESGPAVAASTLAVAALFRPARSRIQAAVDRRFFRRKYDAARTSAAFGARLRNELDVEALGNDLQAVVHDTVQPVHVTLWLRDRNDSRTPDA</sequence>
<feature type="transmembrane region" description="Helical" evidence="1">
    <location>
        <begin position="211"/>
        <end position="230"/>
    </location>
</feature>
<accession>A0A7X5VAS4</accession>
<evidence type="ECO:0000313" key="2">
    <source>
        <dbReference type="EMBL" id="NIK57790.1"/>
    </source>
</evidence>
<feature type="transmembrane region" description="Helical" evidence="1">
    <location>
        <begin position="274"/>
        <end position="295"/>
    </location>
</feature>
<feature type="transmembrane region" description="Helical" evidence="1">
    <location>
        <begin position="132"/>
        <end position="151"/>
    </location>
</feature>
<dbReference type="Proteomes" id="UP000555407">
    <property type="component" value="Unassembled WGS sequence"/>
</dbReference>
<proteinExistence type="predicted"/>
<protein>
    <submittedName>
        <fullName evidence="2">Uncharacterized protein</fullName>
    </submittedName>
</protein>
<evidence type="ECO:0000313" key="3">
    <source>
        <dbReference type="Proteomes" id="UP000555407"/>
    </source>
</evidence>
<evidence type="ECO:0000256" key="1">
    <source>
        <dbReference type="SAM" id="Phobius"/>
    </source>
</evidence>
<name>A0A7X5VAS4_9ACTN</name>
<feature type="transmembrane region" description="Helical" evidence="1">
    <location>
        <begin position="171"/>
        <end position="199"/>
    </location>
</feature>
<dbReference type="RefSeq" id="WP_167208128.1">
    <property type="nucleotide sequence ID" value="NZ_JAASRO010000001.1"/>
</dbReference>
<keyword evidence="3" id="KW-1185">Reference proteome</keyword>
<feature type="transmembrane region" description="Helical" evidence="1">
    <location>
        <begin position="242"/>
        <end position="262"/>
    </location>
</feature>
<organism evidence="2 3">
    <name type="scientific">Kribbella shirazensis</name>
    <dbReference type="NCBI Taxonomy" id="1105143"/>
    <lineage>
        <taxon>Bacteria</taxon>
        <taxon>Bacillati</taxon>
        <taxon>Actinomycetota</taxon>
        <taxon>Actinomycetes</taxon>
        <taxon>Propionibacteriales</taxon>
        <taxon>Kribbellaceae</taxon>
        <taxon>Kribbella</taxon>
    </lineage>
</organism>
<reference evidence="2 3" key="1">
    <citation type="submission" date="2020-03" db="EMBL/GenBank/DDBJ databases">
        <title>Sequencing the genomes of 1000 actinobacteria strains.</title>
        <authorList>
            <person name="Klenk H.-P."/>
        </authorList>
    </citation>
    <scope>NUCLEOTIDE SEQUENCE [LARGE SCALE GENOMIC DNA]</scope>
    <source>
        <strain evidence="2 3">DSM 45490</strain>
    </source>
</reference>
<comment type="caution">
    <text evidence="2">The sequence shown here is derived from an EMBL/GenBank/DDBJ whole genome shotgun (WGS) entry which is preliminary data.</text>
</comment>
<feature type="transmembrane region" description="Helical" evidence="1">
    <location>
        <begin position="61"/>
        <end position="82"/>
    </location>
</feature>
<dbReference type="EMBL" id="JAASRO010000001">
    <property type="protein sequence ID" value="NIK57790.1"/>
    <property type="molecule type" value="Genomic_DNA"/>
</dbReference>
<feature type="transmembrane region" description="Helical" evidence="1">
    <location>
        <begin position="36"/>
        <end position="54"/>
    </location>
</feature>
<keyword evidence="1" id="KW-1133">Transmembrane helix</keyword>